<protein>
    <recommendedName>
        <fullName evidence="3">TonB C-terminal domain-containing protein</fullName>
    </recommendedName>
</protein>
<keyword evidence="2" id="KW-1185">Reference proteome</keyword>
<evidence type="ECO:0000313" key="1">
    <source>
        <dbReference type="EMBL" id="UOD32030.1"/>
    </source>
</evidence>
<proteinExistence type="predicted"/>
<evidence type="ECO:0000313" key="2">
    <source>
        <dbReference type="Proteomes" id="UP000831532"/>
    </source>
</evidence>
<sequence>MVVMVDSEGNAESVKTFVTPSTDLSALVAQLAMKEKYKPARCSGKPCAMAFPYTMEFTHLR</sequence>
<dbReference type="Proteomes" id="UP000831532">
    <property type="component" value="Chromosome"/>
</dbReference>
<dbReference type="RefSeq" id="WP_243493091.1">
    <property type="nucleotide sequence ID" value="NZ_CP063361.1"/>
</dbReference>
<dbReference type="EMBL" id="CP063361">
    <property type="protein sequence ID" value="UOD32030.1"/>
    <property type="molecule type" value="Genomic_DNA"/>
</dbReference>
<evidence type="ECO:0008006" key="3">
    <source>
        <dbReference type="Google" id="ProtNLM"/>
    </source>
</evidence>
<reference evidence="1 2" key="1">
    <citation type="submission" date="2020-10" db="EMBL/GenBank/DDBJ databases">
        <title>Genome analysis of Massilia species.</title>
        <authorList>
            <person name="Jung D.-H."/>
        </authorList>
    </citation>
    <scope>NUCLEOTIDE SEQUENCE [LARGE SCALE GENOMIC DNA]</scope>
    <source>
        <strain evidence="2">sipir</strain>
    </source>
</reference>
<accession>A0ABY4AB45</accession>
<name>A0ABY4AB45_9BURK</name>
<organism evidence="1 2">
    <name type="scientific">Massilia violaceinigra</name>
    <dbReference type="NCBI Taxonomy" id="2045208"/>
    <lineage>
        <taxon>Bacteria</taxon>
        <taxon>Pseudomonadati</taxon>
        <taxon>Pseudomonadota</taxon>
        <taxon>Betaproteobacteria</taxon>
        <taxon>Burkholderiales</taxon>
        <taxon>Oxalobacteraceae</taxon>
        <taxon>Telluria group</taxon>
        <taxon>Massilia</taxon>
    </lineage>
</organism>
<gene>
    <name evidence="1" type="ORF">INH39_10350</name>
</gene>